<gene>
    <name evidence="1" type="ORF">GMDG_08724</name>
</gene>
<organism evidence="1 2">
    <name type="scientific">Pseudogymnoascus destructans (strain ATCC MYA-4855 / 20631-21)</name>
    <name type="common">Bat white-nose syndrome fungus</name>
    <name type="synonym">Geomyces destructans</name>
    <dbReference type="NCBI Taxonomy" id="658429"/>
    <lineage>
        <taxon>Eukaryota</taxon>
        <taxon>Fungi</taxon>
        <taxon>Dikarya</taxon>
        <taxon>Ascomycota</taxon>
        <taxon>Pezizomycotina</taxon>
        <taxon>Leotiomycetes</taxon>
        <taxon>Thelebolales</taxon>
        <taxon>Thelebolaceae</taxon>
        <taxon>Pseudogymnoascus</taxon>
    </lineage>
</organism>
<evidence type="ECO:0000313" key="2">
    <source>
        <dbReference type="Proteomes" id="UP000011064"/>
    </source>
</evidence>
<name>L8GBV8_PSED2</name>
<dbReference type="EMBL" id="GL573997">
    <property type="protein sequence ID" value="ELR10113.1"/>
    <property type="molecule type" value="Genomic_DNA"/>
</dbReference>
<dbReference type="InParanoid" id="L8GBV8"/>
<dbReference type="STRING" id="658429.L8GBV8"/>
<evidence type="ECO:0000313" key="1">
    <source>
        <dbReference type="EMBL" id="ELR10113.1"/>
    </source>
</evidence>
<reference evidence="2" key="1">
    <citation type="submission" date="2010-09" db="EMBL/GenBank/DDBJ databases">
        <title>The genome sequence of Geomyces destructans 20631-21.</title>
        <authorList>
            <consortium name="The Broad Institute Genome Sequencing Platform"/>
            <person name="Cuomo C.A."/>
            <person name="Blehert D.S."/>
            <person name="Lorch J.M."/>
            <person name="Young S.K."/>
            <person name="Zeng Q."/>
            <person name="Gargeya S."/>
            <person name="Fitzgerald M."/>
            <person name="Haas B."/>
            <person name="Abouelleil A."/>
            <person name="Alvarado L."/>
            <person name="Arachchi H.M."/>
            <person name="Berlin A."/>
            <person name="Brown A."/>
            <person name="Chapman S.B."/>
            <person name="Chen Z."/>
            <person name="Dunbar C."/>
            <person name="Freedman E."/>
            <person name="Gearin G."/>
            <person name="Gellesch M."/>
            <person name="Goldberg J."/>
            <person name="Griggs A."/>
            <person name="Gujja S."/>
            <person name="Heiman D."/>
            <person name="Howarth C."/>
            <person name="Larson L."/>
            <person name="Lui A."/>
            <person name="MacDonald P.J.P."/>
            <person name="Montmayeur A."/>
            <person name="Murphy C."/>
            <person name="Neiman D."/>
            <person name="Pearson M."/>
            <person name="Priest M."/>
            <person name="Roberts A."/>
            <person name="Saif S."/>
            <person name="Shea T."/>
            <person name="Shenoy N."/>
            <person name="Sisk P."/>
            <person name="Stolte C."/>
            <person name="Sykes S."/>
            <person name="Wortman J."/>
            <person name="Nusbaum C."/>
            <person name="Birren B."/>
        </authorList>
    </citation>
    <scope>NUCLEOTIDE SEQUENCE [LARGE SCALE GENOMIC DNA]</scope>
    <source>
        <strain evidence="2">ATCC MYA-4855 / 20631-21</strain>
    </source>
</reference>
<proteinExistence type="predicted"/>
<dbReference type="AlphaFoldDB" id="L8GBV8"/>
<dbReference type="Proteomes" id="UP000011064">
    <property type="component" value="Unassembled WGS sequence"/>
</dbReference>
<accession>L8GBV8</accession>
<dbReference type="OrthoDB" id="5420958at2759"/>
<protein>
    <submittedName>
        <fullName evidence="1">Uncharacterized protein</fullName>
    </submittedName>
</protein>
<keyword evidence="2" id="KW-1185">Reference proteome</keyword>
<dbReference type="HOGENOM" id="CLU_174464_0_0_1"/>
<dbReference type="VEuPathDB" id="FungiDB:GMDG_08724"/>
<sequence length="105" mass="11850">MTVPQTPQTPADAILQSKFVQNRIGIHQGSSPTMIFSAVKQLVNGTDRIAHQMTLIQEEVRTLRKANRALSKRRKAKRTRVQDGWSLTIEDAQKLIAEKEDKGLK</sequence>